<feature type="compositionally biased region" description="Low complexity" evidence="2">
    <location>
        <begin position="195"/>
        <end position="210"/>
    </location>
</feature>
<dbReference type="Proteomes" id="UP000799118">
    <property type="component" value="Unassembled WGS sequence"/>
</dbReference>
<dbReference type="OrthoDB" id="3204900at2759"/>
<keyword evidence="4" id="KW-1185">Reference proteome</keyword>
<name>A0A6A4HRJ0_9AGAR</name>
<dbReference type="AlphaFoldDB" id="A0A6A4HRJ0"/>
<dbReference type="EMBL" id="ML769450">
    <property type="protein sequence ID" value="KAE9401059.1"/>
    <property type="molecule type" value="Genomic_DNA"/>
</dbReference>
<protein>
    <recommendedName>
        <fullName evidence="5">DUF4048 domain-containing protein</fullName>
    </recommendedName>
</protein>
<feature type="region of interest" description="Disordered" evidence="2">
    <location>
        <begin position="270"/>
        <end position="421"/>
    </location>
</feature>
<feature type="region of interest" description="Disordered" evidence="2">
    <location>
        <begin position="1"/>
        <end position="142"/>
    </location>
</feature>
<feature type="compositionally biased region" description="Basic residues" evidence="2">
    <location>
        <begin position="330"/>
        <end position="339"/>
    </location>
</feature>
<reference evidence="3" key="1">
    <citation type="journal article" date="2019" name="Environ. Microbiol.">
        <title>Fungal ecological strategies reflected in gene transcription - a case study of two litter decomposers.</title>
        <authorList>
            <person name="Barbi F."/>
            <person name="Kohler A."/>
            <person name="Barry K."/>
            <person name="Baskaran P."/>
            <person name="Daum C."/>
            <person name="Fauchery L."/>
            <person name="Ihrmark K."/>
            <person name="Kuo A."/>
            <person name="LaButti K."/>
            <person name="Lipzen A."/>
            <person name="Morin E."/>
            <person name="Grigoriev I.V."/>
            <person name="Henrissat B."/>
            <person name="Lindahl B."/>
            <person name="Martin F."/>
        </authorList>
    </citation>
    <scope>NUCLEOTIDE SEQUENCE</scope>
    <source>
        <strain evidence="3">JB14</strain>
    </source>
</reference>
<evidence type="ECO:0000256" key="1">
    <source>
        <dbReference type="SAM" id="Coils"/>
    </source>
</evidence>
<feature type="compositionally biased region" description="Low complexity" evidence="2">
    <location>
        <begin position="17"/>
        <end position="30"/>
    </location>
</feature>
<gene>
    <name evidence="3" type="ORF">BT96DRAFT_992418</name>
</gene>
<feature type="compositionally biased region" description="Polar residues" evidence="2">
    <location>
        <begin position="38"/>
        <end position="56"/>
    </location>
</feature>
<feature type="compositionally biased region" description="Low complexity" evidence="2">
    <location>
        <begin position="287"/>
        <end position="310"/>
    </location>
</feature>
<evidence type="ECO:0000256" key="2">
    <source>
        <dbReference type="SAM" id="MobiDB-lite"/>
    </source>
</evidence>
<feature type="compositionally biased region" description="Low complexity" evidence="2">
    <location>
        <begin position="89"/>
        <end position="101"/>
    </location>
</feature>
<feature type="compositionally biased region" description="Low complexity" evidence="2">
    <location>
        <begin position="564"/>
        <end position="574"/>
    </location>
</feature>
<feature type="region of interest" description="Disordered" evidence="2">
    <location>
        <begin position="192"/>
        <end position="215"/>
    </location>
</feature>
<keyword evidence="1" id="KW-0175">Coiled coil</keyword>
<feature type="coiled-coil region" evidence="1">
    <location>
        <begin position="156"/>
        <end position="183"/>
    </location>
</feature>
<organism evidence="3 4">
    <name type="scientific">Gymnopus androsaceus JB14</name>
    <dbReference type="NCBI Taxonomy" id="1447944"/>
    <lineage>
        <taxon>Eukaryota</taxon>
        <taxon>Fungi</taxon>
        <taxon>Dikarya</taxon>
        <taxon>Basidiomycota</taxon>
        <taxon>Agaricomycotina</taxon>
        <taxon>Agaricomycetes</taxon>
        <taxon>Agaricomycetidae</taxon>
        <taxon>Agaricales</taxon>
        <taxon>Marasmiineae</taxon>
        <taxon>Omphalotaceae</taxon>
        <taxon>Gymnopus</taxon>
    </lineage>
</organism>
<sequence>MTTSGPRPLRLASSAESPTITSPTPLTPNSAGFDSSKRNSSFRANPRRQSSISYNPPSRDGPLSPALFSPRHATPILTPESPGPNSKPSLSRSASVGSRASRNIDGPNGYSRTGPPTPTTPAWKGNRNSTGSLLTEEKDRPPLTLVEKHADLLTFIAQKESKCLELRTQLNAHESELLQLKKKWERIVSRGFQKSQSEYNSPSASSESLSLTDTHPPSASIYSAASLSYLDNLSTQAQGAGSAAMLEALGGMKGIRESVQQGMGRILGAVAGTNEGSSPKSHRRSLTHTPSTSISSATSSTRFSQSSQSSFGDFVPSISEEEPELIRPVSMKKTRKSRPNRLGIVSDTGATPLVSPTRDFAFEDPPHTATPMRSANGSEVEGNMRSRRKSRTFSSESPVEETGPCASEELTSYADSDTNTSESISSSLVDWGMGLSSPASPVSTSGLNEKRNFNKRMSLPARALSSAGAEGGMSSWMGTVVGKRWEDTISKNQKRASVILSDVSQTISQTLPQSIFQALSPSAELPADYGTRNHSSVSSLMDEDIPPEESGGSLTTLLEPSLAPVLSPTKLTPPSSEPKPKSPMKKKAVAPAPAKGKATKASQEDDDDDWNW</sequence>
<evidence type="ECO:0000313" key="3">
    <source>
        <dbReference type="EMBL" id="KAE9401059.1"/>
    </source>
</evidence>
<feature type="region of interest" description="Disordered" evidence="2">
    <location>
        <begin position="527"/>
        <end position="612"/>
    </location>
</feature>
<evidence type="ECO:0000313" key="4">
    <source>
        <dbReference type="Proteomes" id="UP000799118"/>
    </source>
</evidence>
<feature type="compositionally biased region" description="Low complexity" evidence="2">
    <location>
        <begin position="589"/>
        <end position="601"/>
    </location>
</feature>
<accession>A0A6A4HRJ0</accession>
<evidence type="ECO:0008006" key="5">
    <source>
        <dbReference type="Google" id="ProtNLM"/>
    </source>
</evidence>
<proteinExistence type="predicted"/>